<dbReference type="PROSITE" id="PS51760">
    <property type="entry name" value="GH10_2"/>
    <property type="match status" value="1"/>
</dbReference>
<gene>
    <name evidence="11" type="ORF">QI031_09965</name>
</gene>
<evidence type="ECO:0000256" key="5">
    <source>
        <dbReference type="ARBA" id="ARBA00022801"/>
    </source>
</evidence>
<evidence type="ECO:0000256" key="2">
    <source>
        <dbReference type="ARBA" id="ARBA00007495"/>
    </source>
</evidence>
<dbReference type="Pfam" id="PF00331">
    <property type="entry name" value="Glyco_hydro_10"/>
    <property type="match status" value="1"/>
</dbReference>
<evidence type="ECO:0000313" key="11">
    <source>
        <dbReference type="EMBL" id="WGV27779.1"/>
    </source>
</evidence>
<protein>
    <recommendedName>
        <fullName evidence="9">Beta-xylanase</fullName>
        <ecNumber evidence="9">3.2.1.8</ecNumber>
    </recommendedName>
</protein>
<evidence type="ECO:0000259" key="10">
    <source>
        <dbReference type="PROSITE" id="PS51760"/>
    </source>
</evidence>
<dbReference type="Gene3D" id="3.20.20.80">
    <property type="entry name" value="Glycosidases"/>
    <property type="match status" value="1"/>
</dbReference>
<dbReference type="EC" id="3.2.1.8" evidence="9"/>
<evidence type="ECO:0000256" key="1">
    <source>
        <dbReference type="ARBA" id="ARBA00000681"/>
    </source>
</evidence>
<reference evidence="11 12" key="1">
    <citation type="journal article" date="2023" name="Limnol Oceanogr Lett">
        <title>Environmental adaptations by the intertidal Antarctic cyanobacterium Halotia branconii CENA392 as revealed using long-read genome sequencing.</title>
        <authorList>
            <person name="Dextro R.B."/>
            <person name="Delbaje E."/>
            <person name="Freitas P.N.N."/>
            <person name="Geraldes V."/>
            <person name="Pinto E."/>
            <person name="Long P.F."/>
            <person name="Fiore M.F."/>
        </authorList>
    </citation>
    <scope>NUCLEOTIDE SEQUENCE [LARGE SCALE GENOMIC DNA]</scope>
    <source>
        <strain evidence="11 12">CENA392</strain>
    </source>
</reference>
<dbReference type="SMART" id="SM00633">
    <property type="entry name" value="Glyco_10"/>
    <property type="match status" value="1"/>
</dbReference>
<dbReference type="SUPFAM" id="SSF51445">
    <property type="entry name" value="(Trans)glycosidases"/>
    <property type="match status" value="1"/>
</dbReference>
<evidence type="ECO:0000313" key="12">
    <source>
        <dbReference type="Proteomes" id="UP001223520"/>
    </source>
</evidence>
<dbReference type="GO" id="GO:0031176">
    <property type="term" value="F:endo-1,4-beta-xylanase activity"/>
    <property type="evidence" value="ECO:0007669"/>
    <property type="project" value="UniProtKB-EC"/>
</dbReference>
<comment type="catalytic activity">
    <reaction evidence="1 9">
        <text>Endohydrolysis of (1-&gt;4)-beta-D-xylosidic linkages in xylans.</text>
        <dbReference type="EC" id="3.2.1.8"/>
    </reaction>
</comment>
<dbReference type="KEGG" id="hbq:QI031_09965"/>
<evidence type="ECO:0000256" key="4">
    <source>
        <dbReference type="ARBA" id="ARBA00022729"/>
    </source>
</evidence>
<keyword evidence="12" id="KW-1185">Reference proteome</keyword>
<keyword evidence="6 9" id="KW-0119">Carbohydrate metabolism</keyword>
<dbReference type="AlphaFoldDB" id="A0AAJ6PBB9"/>
<dbReference type="GO" id="GO:0045493">
    <property type="term" value="P:xylan catabolic process"/>
    <property type="evidence" value="ECO:0007669"/>
    <property type="project" value="UniProtKB-KW"/>
</dbReference>
<dbReference type="EMBL" id="CP124543">
    <property type="protein sequence ID" value="WGV27779.1"/>
    <property type="molecule type" value="Genomic_DNA"/>
</dbReference>
<name>A0AAJ6PBB9_9CYAN</name>
<keyword evidence="4" id="KW-0732">Signal</keyword>
<dbReference type="PRINTS" id="PR00134">
    <property type="entry name" value="GLHYDRLASE10"/>
</dbReference>
<dbReference type="PANTHER" id="PTHR31490">
    <property type="entry name" value="GLYCOSYL HYDROLASE"/>
    <property type="match status" value="1"/>
</dbReference>
<evidence type="ECO:0000256" key="7">
    <source>
        <dbReference type="ARBA" id="ARBA00023295"/>
    </source>
</evidence>
<organism evidence="11 12">
    <name type="scientific">Halotia branconii CENA392</name>
    <dbReference type="NCBI Taxonomy" id="1539056"/>
    <lineage>
        <taxon>Bacteria</taxon>
        <taxon>Bacillati</taxon>
        <taxon>Cyanobacteriota</taxon>
        <taxon>Cyanophyceae</taxon>
        <taxon>Nostocales</taxon>
        <taxon>Nodulariaceae</taxon>
        <taxon>Halotia</taxon>
    </lineage>
</organism>
<dbReference type="RefSeq" id="WP_281485019.1">
    <property type="nucleotide sequence ID" value="NZ_CP124543.1"/>
</dbReference>
<feature type="domain" description="GH10" evidence="10">
    <location>
        <begin position="51"/>
        <end position="385"/>
    </location>
</feature>
<dbReference type="InterPro" id="IPR044846">
    <property type="entry name" value="GH10"/>
</dbReference>
<dbReference type="PANTHER" id="PTHR31490:SF88">
    <property type="entry name" value="BETA-XYLANASE"/>
    <property type="match status" value="1"/>
</dbReference>
<evidence type="ECO:0000256" key="3">
    <source>
        <dbReference type="ARBA" id="ARBA00022651"/>
    </source>
</evidence>
<accession>A0AAJ6PBB9</accession>
<dbReference type="InterPro" id="IPR017853">
    <property type="entry name" value="GH"/>
</dbReference>
<sequence>MNNDFLVTRRRAIKLGFGMFAGGVGAVTTSKTIVLNHQIQVLDNPNRKFSISGNFSLKERAAAKGLMYGAAIQYSQLSSDKELANIVKHECRVLVPEWELKWHVGKKPLRPSPYNFDFTRADWMANFAKTHGLLLRGHTLVWHESLPPWFKSTVNRQNAKQFLERHIKTVVKRYAGKIHSWDVVNEAIDTSDHRSDGLRTTPWLKLLGPNYIDLAFRLAAESDPQALLVYNDFGLDYDTPQNEAKRTAVLKLLERLKSQGTPIHALGIQAHLSPNRNFNPKKLRQFLRDVASLELKIMITEMDVKDKKLPLDIVVRDRIIAGLYEDYLAAALDEQAVIAVINWGLSDRYTWLSEFQPRRDQAPVRPLPFDTKMQRKLAWNAIARSFDQAPER</sequence>
<dbReference type="InterPro" id="IPR001000">
    <property type="entry name" value="GH10_dom"/>
</dbReference>
<keyword evidence="5 9" id="KW-0378">Hydrolase</keyword>
<dbReference type="Proteomes" id="UP001223520">
    <property type="component" value="Chromosome"/>
</dbReference>
<proteinExistence type="inferred from homology"/>
<evidence type="ECO:0000256" key="9">
    <source>
        <dbReference type="RuleBase" id="RU361174"/>
    </source>
</evidence>
<keyword evidence="3" id="KW-0858">Xylan degradation</keyword>
<keyword evidence="7 9" id="KW-0326">Glycosidase</keyword>
<keyword evidence="8 9" id="KW-0624">Polysaccharide degradation</keyword>
<evidence type="ECO:0000256" key="8">
    <source>
        <dbReference type="ARBA" id="ARBA00023326"/>
    </source>
</evidence>
<comment type="similarity">
    <text evidence="2 9">Belongs to the glycosyl hydrolase 10 (cellulase F) family.</text>
</comment>
<evidence type="ECO:0000256" key="6">
    <source>
        <dbReference type="ARBA" id="ARBA00023277"/>
    </source>
</evidence>